<name>A0A1P8WDC8_9PLAN</name>
<keyword evidence="3" id="KW-0349">Heme</keyword>
<protein>
    <submittedName>
        <fullName evidence="7">Planctomycete cytochrome C</fullName>
    </submittedName>
</protein>
<sequence length="953" mass="107954" precursor="true">MTITKKLAACFSLFFLMNASLCSVQADEGDRLFTLRVLPLLKEKCFGCHASTPDDLKGDYAVDSREALLEGGESGDPSIVPGKPEDSVLYQAVMWEGYEMPPKENDRLTKRQTEYVRRWIELGAPWPEEAKQQEIREAEWAVRENEDGLIVDTSGGTADEWTYRRYQPADTWAFQPVKSKSDFDPSPGEADHPVDFFIGRQLASAKLQPAERADASTLIRRATYDLTGLPPTPEEVEQFQASSKKDATKAYENLIDRLLASPHYGERQAQHWLDVVRYADTGGFSNDYERSNAWRYRDYVIRSFNDDKPFNQFVMEQIAGDEIADATSESRKKDAAVASNIGFSLSQAEGAVATGFLRLGPWGTAMIPQEEARQIYLDDLVHTTGQAFLSMPLRCCRCHDHKFDPIPTRDYYRIYAAFATTQPAEVEAEFLQEENLSGFDEKRKLVEELLAFAKADLKTVNDKMEAAAKAWYAEHDLPYKNENARQKDPEDKKPPRHVGLTPEEKGIKKVREQDVWIWERRLERYQPMAQSVYNGPDKWSNARKLRPAPKVDKSWRPPTFILTGGALEAKGDPVGPGVLSATGLPVKGSAGQQPVEDDPWRISDDLSGRRLQLARWIASDKNPLTARSFVNRIWQSHFGTGIVKTANNFGAKGSKPTHPELLDWLTADFIENGWKVKRLHRLIMTSDAWQRSGSHNNLKHLETVDPNNNLLARFPARRLTAEEFRDTALLLSGELNREMGGVPIMPEMNMEVALQPRMIQFSIAPAHQPSRTPAERNRRTIYTYRVRGQADPLLEILNLPNPNESCELRDAAAVTPQAFTLMNSDVVTDRSIAFASRVQSDQPNAPATQIHQAMRLAFGRTPSPHEQSSLLEYYKKMLAYHEDHTPEEVAYPTQVTRSLVEEFTGEPFEFIELLNVYNDYVPDKKPWTVSAQTRAMADVCLLLLNSNELLYVY</sequence>
<dbReference type="EMBL" id="CP017641">
    <property type="protein sequence ID" value="APZ92047.1"/>
    <property type="molecule type" value="Genomic_DNA"/>
</dbReference>
<keyword evidence="1 3" id="KW-0479">Metal-binding</keyword>
<dbReference type="RefSeq" id="WP_077023713.1">
    <property type="nucleotide sequence ID" value="NZ_CP017641.1"/>
</dbReference>
<accession>A0A1P8WDC8</accession>
<dbReference type="InterPro" id="IPR011429">
    <property type="entry name" value="Cyt_c_Planctomycete-type"/>
</dbReference>
<evidence type="ECO:0000256" key="5">
    <source>
        <dbReference type="SAM" id="SignalP"/>
    </source>
</evidence>
<dbReference type="Pfam" id="PF07583">
    <property type="entry name" value="PSCyt2"/>
    <property type="match status" value="1"/>
</dbReference>
<feature type="region of interest" description="Disordered" evidence="4">
    <location>
        <begin position="479"/>
        <end position="505"/>
    </location>
</feature>
<gene>
    <name evidence="7" type="ORF">Fuma_01651</name>
</gene>
<proteinExistence type="predicted"/>
<dbReference type="KEGG" id="fmr:Fuma_01651"/>
<organism evidence="7 8">
    <name type="scientific">Fuerstiella marisgermanici</name>
    <dbReference type="NCBI Taxonomy" id="1891926"/>
    <lineage>
        <taxon>Bacteria</taxon>
        <taxon>Pseudomonadati</taxon>
        <taxon>Planctomycetota</taxon>
        <taxon>Planctomycetia</taxon>
        <taxon>Planctomycetales</taxon>
        <taxon>Planctomycetaceae</taxon>
        <taxon>Fuerstiella</taxon>
    </lineage>
</organism>
<dbReference type="GO" id="GO:0046872">
    <property type="term" value="F:metal ion binding"/>
    <property type="evidence" value="ECO:0007669"/>
    <property type="project" value="UniProtKB-KW"/>
</dbReference>
<feature type="compositionally biased region" description="Basic and acidic residues" evidence="4">
    <location>
        <begin position="479"/>
        <end position="493"/>
    </location>
</feature>
<feature type="chain" id="PRO_5012230518" evidence="5">
    <location>
        <begin position="27"/>
        <end position="953"/>
    </location>
</feature>
<dbReference type="Pfam" id="PF07635">
    <property type="entry name" value="PSCyt1"/>
    <property type="match status" value="1"/>
</dbReference>
<dbReference type="Proteomes" id="UP000187735">
    <property type="component" value="Chromosome"/>
</dbReference>
<evidence type="ECO:0000256" key="1">
    <source>
        <dbReference type="ARBA" id="ARBA00022723"/>
    </source>
</evidence>
<evidence type="ECO:0000256" key="2">
    <source>
        <dbReference type="ARBA" id="ARBA00023004"/>
    </source>
</evidence>
<evidence type="ECO:0000259" key="6">
    <source>
        <dbReference type="PROSITE" id="PS51007"/>
    </source>
</evidence>
<dbReference type="AlphaFoldDB" id="A0A1P8WDC8"/>
<dbReference type="InterPro" id="IPR011444">
    <property type="entry name" value="DUF1549"/>
</dbReference>
<keyword evidence="2 3" id="KW-0408">Iron</keyword>
<keyword evidence="5" id="KW-0732">Signal</keyword>
<dbReference type="InterPro" id="IPR009056">
    <property type="entry name" value="Cyt_c-like_dom"/>
</dbReference>
<dbReference type="Pfam" id="PF07587">
    <property type="entry name" value="PSD1"/>
    <property type="match status" value="1"/>
</dbReference>
<keyword evidence="8" id="KW-1185">Reference proteome</keyword>
<dbReference type="GO" id="GO:0020037">
    <property type="term" value="F:heme binding"/>
    <property type="evidence" value="ECO:0007669"/>
    <property type="project" value="InterPro"/>
</dbReference>
<evidence type="ECO:0000313" key="8">
    <source>
        <dbReference type="Proteomes" id="UP000187735"/>
    </source>
</evidence>
<reference evidence="7 8" key="1">
    <citation type="journal article" date="2016" name="Front. Microbiol.">
        <title>Fuerstia marisgermanicae gen. nov., sp. nov., an Unusual Member of the Phylum Planctomycetes from the German Wadden Sea.</title>
        <authorList>
            <person name="Kohn T."/>
            <person name="Heuer A."/>
            <person name="Jogler M."/>
            <person name="Vollmers J."/>
            <person name="Boedeker C."/>
            <person name="Bunk B."/>
            <person name="Rast P."/>
            <person name="Borchert D."/>
            <person name="Glockner I."/>
            <person name="Freese H.M."/>
            <person name="Klenk H.P."/>
            <person name="Overmann J."/>
            <person name="Kaster A.K."/>
            <person name="Rohde M."/>
            <person name="Wiegand S."/>
            <person name="Jogler C."/>
        </authorList>
    </citation>
    <scope>NUCLEOTIDE SEQUENCE [LARGE SCALE GENOMIC DNA]</scope>
    <source>
        <strain evidence="7 8">NH11</strain>
    </source>
</reference>
<dbReference type="GO" id="GO:0009055">
    <property type="term" value="F:electron transfer activity"/>
    <property type="evidence" value="ECO:0007669"/>
    <property type="project" value="InterPro"/>
</dbReference>
<feature type="domain" description="Cytochrome c" evidence="6">
    <location>
        <begin position="24"/>
        <end position="223"/>
    </location>
</feature>
<dbReference type="OrthoDB" id="127107at2"/>
<dbReference type="PANTHER" id="PTHR35889">
    <property type="entry name" value="CYCLOINULO-OLIGOSACCHARIDE FRUCTANOTRANSFERASE-RELATED"/>
    <property type="match status" value="1"/>
</dbReference>
<dbReference type="PROSITE" id="PS51007">
    <property type="entry name" value="CYTC"/>
    <property type="match status" value="1"/>
</dbReference>
<dbReference type="InterPro" id="IPR022655">
    <property type="entry name" value="DUF1553"/>
</dbReference>
<dbReference type="STRING" id="1891926.Fuma_01651"/>
<dbReference type="PANTHER" id="PTHR35889:SF3">
    <property type="entry name" value="F-BOX DOMAIN-CONTAINING PROTEIN"/>
    <property type="match status" value="1"/>
</dbReference>
<feature type="signal peptide" evidence="5">
    <location>
        <begin position="1"/>
        <end position="26"/>
    </location>
</feature>
<evidence type="ECO:0000256" key="3">
    <source>
        <dbReference type="PROSITE-ProRule" id="PRU00433"/>
    </source>
</evidence>
<evidence type="ECO:0000313" key="7">
    <source>
        <dbReference type="EMBL" id="APZ92047.1"/>
    </source>
</evidence>
<evidence type="ECO:0000256" key="4">
    <source>
        <dbReference type="SAM" id="MobiDB-lite"/>
    </source>
</evidence>